<reference evidence="3" key="1">
    <citation type="submission" date="2016-10" db="EMBL/GenBank/DDBJ databases">
        <authorList>
            <person name="Varghese N."/>
            <person name="Submissions S."/>
        </authorList>
    </citation>
    <scope>NUCLEOTIDE SEQUENCE [LARGE SCALE GENOMIC DNA]</scope>
    <source>
        <strain evidence="3">DSM 45459</strain>
    </source>
</reference>
<keyword evidence="3" id="KW-1185">Reference proteome</keyword>
<evidence type="ECO:0000313" key="2">
    <source>
        <dbReference type="EMBL" id="SDQ32250.1"/>
    </source>
</evidence>
<dbReference type="GO" id="GO:0009116">
    <property type="term" value="P:nucleoside metabolic process"/>
    <property type="evidence" value="ECO:0007669"/>
    <property type="project" value="InterPro"/>
</dbReference>
<dbReference type="Pfam" id="PF01048">
    <property type="entry name" value="PNP_UDP_1"/>
    <property type="match status" value="1"/>
</dbReference>
<dbReference type="RefSeq" id="WP_092521728.1">
    <property type="nucleotide sequence ID" value="NZ_FNKO01000001.1"/>
</dbReference>
<dbReference type="Gene3D" id="3.40.50.1580">
    <property type="entry name" value="Nucleoside phosphorylase domain"/>
    <property type="match status" value="1"/>
</dbReference>
<organism evidence="2 3">
    <name type="scientific">Actinopolyspora saharensis</name>
    <dbReference type="NCBI Taxonomy" id="995062"/>
    <lineage>
        <taxon>Bacteria</taxon>
        <taxon>Bacillati</taxon>
        <taxon>Actinomycetota</taxon>
        <taxon>Actinomycetes</taxon>
        <taxon>Actinopolysporales</taxon>
        <taxon>Actinopolysporaceae</taxon>
        <taxon>Actinopolyspora</taxon>
    </lineage>
</organism>
<dbReference type="Proteomes" id="UP000199301">
    <property type="component" value="Unassembled WGS sequence"/>
</dbReference>
<dbReference type="SUPFAM" id="SSF53167">
    <property type="entry name" value="Purine and uridine phosphorylases"/>
    <property type="match status" value="1"/>
</dbReference>
<dbReference type="STRING" id="995062.SAMN04489718_1304"/>
<dbReference type="InterPro" id="IPR035994">
    <property type="entry name" value="Nucleoside_phosphorylase_sf"/>
</dbReference>
<dbReference type="OrthoDB" id="3474880at2"/>
<feature type="domain" description="Nucleoside phosphorylase" evidence="1">
    <location>
        <begin position="25"/>
        <end position="154"/>
    </location>
</feature>
<dbReference type="InterPro" id="IPR000845">
    <property type="entry name" value="Nucleoside_phosphorylase_d"/>
</dbReference>
<accession>A0A1H0ZXZ2</accession>
<evidence type="ECO:0000259" key="1">
    <source>
        <dbReference type="Pfam" id="PF01048"/>
    </source>
</evidence>
<proteinExistence type="predicted"/>
<dbReference type="EMBL" id="FNKO01000001">
    <property type="protein sequence ID" value="SDQ32250.1"/>
    <property type="molecule type" value="Genomic_DNA"/>
</dbReference>
<name>A0A1H0ZXZ2_9ACTN</name>
<evidence type="ECO:0000313" key="3">
    <source>
        <dbReference type="Proteomes" id="UP000199301"/>
    </source>
</evidence>
<gene>
    <name evidence="2" type="ORF">SAMN04489718_1304</name>
</gene>
<dbReference type="GO" id="GO:0003824">
    <property type="term" value="F:catalytic activity"/>
    <property type="evidence" value="ECO:0007669"/>
    <property type="project" value="InterPro"/>
</dbReference>
<dbReference type="AlphaFoldDB" id="A0A1H0ZXZ2"/>
<protein>
    <submittedName>
        <fullName evidence="2">4-hydroxy-3-methylbut-2-enyl diphosphate reductase</fullName>
    </submittedName>
</protein>
<sequence length="206" mass="21745">MRSELLVCAPLRVEHAALRGSGLRIVRTGYGPRRSVRSAGGLAPADFGALAVAGLGGGLDPTLRAGDVVVGTEVFAGERTHPLCAPELLARELRRAGLSVRLGSVVTTDHPVTGDERLALARTGALVVDMESGVLTPAAGRRACAVVRVVLDTPRQPLIGPGTPWRLVGALRRLRETGDPLLRWFRTVAGAGSQDTVRSRWSKEVP</sequence>